<evidence type="ECO:0000256" key="1">
    <source>
        <dbReference type="ARBA" id="ARBA00023172"/>
    </source>
</evidence>
<dbReference type="Proteomes" id="UP000830326">
    <property type="component" value="Chromosome"/>
</dbReference>
<dbReference type="SUPFAM" id="SSF56349">
    <property type="entry name" value="DNA breaking-rejoining enzymes"/>
    <property type="match status" value="1"/>
</dbReference>
<dbReference type="Gene3D" id="1.10.443.10">
    <property type="entry name" value="Intergrase catalytic core"/>
    <property type="match status" value="1"/>
</dbReference>
<organism evidence="4 5">
    <name type="scientific">Halobacillus amylolyticus</name>
    <dbReference type="NCBI Taxonomy" id="2932259"/>
    <lineage>
        <taxon>Bacteria</taxon>
        <taxon>Bacillati</taxon>
        <taxon>Bacillota</taxon>
        <taxon>Bacilli</taxon>
        <taxon>Bacillales</taxon>
        <taxon>Bacillaceae</taxon>
        <taxon>Halobacillus</taxon>
    </lineage>
</organism>
<protein>
    <recommendedName>
        <fullName evidence="3">Core-binding (CB) domain-containing protein</fullName>
    </recommendedName>
</protein>
<dbReference type="InterPro" id="IPR044068">
    <property type="entry name" value="CB"/>
</dbReference>
<evidence type="ECO:0000256" key="2">
    <source>
        <dbReference type="PROSITE-ProRule" id="PRU01248"/>
    </source>
</evidence>
<evidence type="ECO:0000259" key="3">
    <source>
        <dbReference type="PROSITE" id="PS51900"/>
    </source>
</evidence>
<keyword evidence="5" id="KW-1185">Reference proteome</keyword>
<evidence type="ECO:0000313" key="5">
    <source>
        <dbReference type="Proteomes" id="UP000830326"/>
    </source>
</evidence>
<dbReference type="RefSeq" id="WP_245029880.1">
    <property type="nucleotide sequence ID" value="NZ_CP095075.1"/>
</dbReference>
<feature type="domain" description="Core-binding (CB)" evidence="3">
    <location>
        <begin position="52"/>
        <end position="145"/>
    </location>
</feature>
<dbReference type="EMBL" id="CP095075">
    <property type="protein sequence ID" value="UOR10657.1"/>
    <property type="molecule type" value="Genomic_DNA"/>
</dbReference>
<name>A0ABY4H789_9BACI</name>
<keyword evidence="1" id="KW-0233">DNA recombination</keyword>
<dbReference type="InterPro" id="IPR011010">
    <property type="entry name" value="DNA_brk_join_enz"/>
</dbReference>
<proteinExistence type="predicted"/>
<sequence>MEDNLTLVGDAGVIHKCNKVEFQQKVLTIVEDEGLLRHFMFIVLRSNSSKSMKVTGYSNYFIKELNSASLDTLKYHAKIVVRFLNYIFFEKSNKYKIKDIKDLTIEYGNHFLRDYGQGVIGNKKKTESTVEKAEQVLNRFYRYIFNEIKGMSYIKERDFLINSNIYSTQQRKFRSKSYAATKSLFTIISSNYIPPQRIKHIPAYILQEILKTCDLHYYRHLKLAICLQAFGGLRRGEVCNVSRNSINYRVYGEKLGWFTVNLKEKVQLRTDGKDVGGIKRKRIQPVHPIFLDLFQDVYIQHMGLINNVKHPYGAVFLNRDGDAMLDSSYSSSFKKIMNLTLERLSKKADFKSSSEAKLLMSGRIGTHILRHFFTQFIAELETTRNPIEVAYWRGDSSLDSAISYYAQNPVIDEKIKFVQEKVFKDIL</sequence>
<dbReference type="InterPro" id="IPR013762">
    <property type="entry name" value="Integrase-like_cat_sf"/>
</dbReference>
<gene>
    <name evidence="4" type="ORF">MUO15_13435</name>
</gene>
<reference evidence="4" key="1">
    <citation type="submission" date="2022-04" db="EMBL/GenBank/DDBJ databases">
        <title>Halobacillus sp. isolated from saltern.</title>
        <authorList>
            <person name="Won M."/>
            <person name="Lee C.-M."/>
            <person name="Woen H.-Y."/>
            <person name="Kwon S.-W."/>
        </authorList>
    </citation>
    <scope>NUCLEOTIDE SEQUENCE</scope>
    <source>
        <strain evidence="4">SSHM10-5</strain>
    </source>
</reference>
<accession>A0ABY4H789</accession>
<dbReference type="PROSITE" id="PS51900">
    <property type="entry name" value="CB"/>
    <property type="match status" value="1"/>
</dbReference>
<evidence type="ECO:0000313" key="4">
    <source>
        <dbReference type="EMBL" id="UOR10657.1"/>
    </source>
</evidence>
<keyword evidence="2" id="KW-0238">DNA-binding</keyword>